<dbReference type="PIRSF" id="PIRSF037259">
    <property type="entry name" value="EcsB_ABC"/>
    <property type="match status" value="1"/>
</dbReference>
<feature type="transmembrane region" description="Helical" evidence="1">
    <location>
        <begin position="284"/>
        <end position="301"/>
    </location>
</feature>
<proteinExistence type="predicted"/>
<dbReference type="GO" id="GO:0016020">
    <property type="term" value="C:membrane"/>
    <property type="evidence" value="ECO:0007669"/>
    <property type="project" value="InterPro"/>
</dbReference>
<keyword evidence="1" id="KW-1133">Transmembrane helix</keyword>
<feature type="transmembrane region" description="Helical" evidence="1">
    <location>
        <begin position="62"/>
        <end position="83"/>
    </location>
</feature>
<evidence type="ECO:0008006" key="4">
    <source>
        <dbReference type="Google" id="ProtNLM"/>
    </source>
</evidence>
<evidence type="ECO:0000256" key="1">
    <source>
        <dbReference type="SAM" id="Phobius"/>
    </source>
</evidence>
<dbReference type="PATRIC" id="fig|1449336.4.peg.1560"/>
<keyword evidence="3" id="KW-1185">Reference proteome</keyword>
<gene>
    <name evidence="2" type="ORF">IV74_GL001528</name>
</gene>
<dbReference type="EMBL" id="JQBS01000032">
    <property type="protein sequence ID" value="KRN56414.1"/>
    <property type="molecule type" value="Genomic_DNA"/>
</dbReference>
<keyword evidence="1" id="KW-0472">Membrane</keyword>
<feature type="transmembrane region" description="Helical" evidence="1">
    <location>
        <begin position="104"/>
        <end position="122"/>
    </location>
</feature>
<evidence type="ECO:0000313" key="2">
    <source>
        <dbReference type="EMBL" id="KRN56414.1"/>
    </source>
</evidence>
<name>A0A0R2HVG0_CARDV</name>
<dbReference type="eggNOG" id="COG4473">
    <property type="taxonomic scope" value="Bacteria"/>
</dbReference>
<feature type="transmembrane region" description="Helical" evidence="1">
    <location>
        <begin position="307"/>
        <end position="328"/>
    </location>
</feature>
<dbReference type="Pfam" id="PF05975">
    <property type="entry name" value="EcsB"/>
    <property type="match status" value="1"/>
</dbReference>
<dbReference type="GeneID" id="89588521"/>
<comment type="caution">
    <text evidence="2">The sequence shown here is derived from an EMBL/GenBank/DDBJ whole genome shotgun (WGS) entry which is preliminary data.</text>
</comment>
<dbReference type="RefSeq" id="WP_051915651.1">
    <property type="nucleotide sequence ID" value="NZ_JQBS01000032.1"/>
</dbReference>
<reference evidence="2 3" key="1">
    <citation type="journal article" date="2015" name="Genome Announc.">
        <title>Expanding the biotechnology potential of lactobacilli through comparative genomics of 213 strains and associated genera.</title>
        <authorList>
            <person name="Sun Z."/>
            <person name="Harris H.M."/>
            <person name="McCann A."/>
            <person name="Guo C."/>
            <person name="Argimon S."/>
            <person name="Zhang W."/>
            <person name="Yang X."/>
            <person name="Jeffery I.B."/>
            <person name="Cooney J.C."/>
            <person name="Kagawa T.F."/>
            <person name="Liu W."/>
            <person name="Song Y."/>
            <person name="Salvetti E."/>
            <person name="Wrobel A."/>
            <person name="Rasinkangas P."/>
            <person name="Parkhill J."/>
            <person name="Rea M.C."/>
            <person name="O'Sullivan O."/>
            <person name="Ritari J."/>
            <person name="Douillard F.P."/>
            <person name="Paul Ross R."/>
            <person name="Yang R."/>
            <person name="Briner A.E."/>
            <person name="Felis G.E."/>
            <person name="de Vos W.M."/>
            <person name="Barrangou R."/>
            <person name="Klaenhammer T.R."/>
            <person name="Caufield P.W."/>
            <person name="Cui Y."/>
            <person name="Zhang H."/>
            <person name="O'Toole P.W."/>
        </authorList>
    </citation>
    <scope>NUCLEOTIDE SEQUENCE [LARGE SCALE GENOMIC DNA]</scope>
    <source>
        <strain evidence="2 3">DSM 20623</strain>
    </source>
</reference>
<dbReference type="Proteomes" id="UP000051658">
    <property type="component" value="Unassembled WGS sequence"/>
</dbReference>
<protein>
    <recommendedName>
        <fullName evidence="4">ABC transporter</fullName>
    </recommendedName>
</protein>
<accession>A0A0R2HVG0</accession>
<sequence length="410" mass="47428">MNMIEIWKKRVRLHQKKMMRYMKYVFNDHFVLVCLFLIGALGYAYSNFLKSLAGDFIWGRPIVLVIFVLLILTGKLATLIQPADAVFLLPKEEQMKDYFKGAKMYSSLLPSFIIVLITAFLMPLLVATTTLTFFDMVYFIVMLLMLKNWELDLQIYALKVSQKQERHLLTLIKVVTVAILSGISLFSYPIIGVALAILVSIGSRNWLNKKGSHQVYQWEWMVSSEQQRMHRIYQFINLFTDIPSLKGKVRRRKYLDGFLKGIKPVHQKTFDYLYARTFLRGTEYSGLFIRLTGIAAILIVVTHSFYVGLFLAVIFIYLTGFQLLPLYFHYDNMALTNLYPVKETVKTGALKRLLMMILLCQSVIIVIASLLVLSITESLLMGIVALVFSVVFCQFYLPSRIKKMKLAKRY</sequence>
<dbReference type="InterPro" id="IPR010288">
    <property type="entry name" value="EcsB_ABC"/>
</dbReference>
<dbReference type="AlphaFoldDB" id="A0A0R2HVG0"/>
<feature type="transmembrane region" description="Helical" evidence="1">
    <location>
        <begin position="349"/>
        <end position="373"/>
    </location>
</feature>
<organism evidence="2 3">
    <name type="scientific">Carnobacterium divergens DSM 20623</name>
    <dbReference type="NCBI Taxonomy" id="1449336"/>
    <lineage>
        <taxon>Bacteria</taxon>
        <taxon>Bacillati</taxon>
        <taxon>Bacillota</taxon>
        <taxon>Bacilli</taxon>
        <taxon>Lactobacillales</taxon>
        <taxon>Carnobacteriaceae</taxon>
        <taxon>Carnobacterium</taxon>
    </lineage>
</organism>
<keyword evidence="1" id="KW-0812">Transmembrane</keyword>
<evidence type="ECO:0000313" key="3">
    <source>
        <dbReference type="Proteomes" id="UP000051658"/>
    </source>
</evidence>
<feature type="transmembrane region" description="Helical" evidence="1">
    <location>
        <begin position="379"/>
        <end position="397"/>
    </location>
</feature>